<evidence type="ECO:0000256" key="1">
    <source>
        <dbReference type="SAM" id="MobiDB-lite"/>
    </source>
</evidence>
<gene>
    <name evidence="2" type="ORF">POJ06DRAFT_134137</name>
</gene>
<feature type="region of interest" description="Disordered" evidence="1">
    <location>
        <begin position="1"/>
        <end position="26"/>
    </location>
</feature>
<dbReference type="Proteomes" id="UP001217417">
    <property type="component" value="Unassembled WGS sequence"/>
</dbReference>
<name>A0AAD7VS75_9ASCO</name>
<keyword evidence="3" id="KW-1185">Reference proteome</keyword>
<feature type="compositionally biased region" description="Low complexity" evidence="1">
    <location>
        <begin position="202"/>
        <end position="219"/>
    </location>
</feature>
<accession>A0AAD7VS75</accession>
<evidence type="ECO:0000313" key="2">
    <source>
        <dbReference type="EMBL" id="KAJ8099384.1"/>
    </source>
</evidence>
<protein>
    <submittedName>
        <fullName evidence="2">Uncharacterized protein</fullName>
    </submittedName>
</protein>
<feature type="region of interest" description="Disordered" evidence="1">
    <location>
        <begin position="53"/>
        <end position="74"/>
    </location>
</feature>
<dbReference type="GeneID" id="80879585"/>
<dbReference type="AlphaFoldDB" id="A0AAD7VS75"/>
<dbReference type="RefSeq" id="XP_056042834.1">
    <property type="nucleotide sequence ID" value="XM_056184419.1"/>
</dbReference>
<feature type="region of interest" description="Disordered" evidence="1">
    <location>
        <begin position="246"/>
        <end position="282"/>
    </location>
</feature>
<comment type="caution">
    <text evidence="2">The sequence shown here is derived from an EMBL/GenBank/DDBJ whole genome shotgun (WGS) entry which is preliminary data.</text>
</comment>
<organism evidence="2 3">
    <name type="scientific">Lipomyces tetrasporus</name>
    <dbReference type="NCBI Taxonomy" id="54092"/>
    <lineage>
        <taxon>Eukaryota</taxon>
        <taxon>Fungi</taxon>
        <taxon>Dikarya</taxon>
        <taxon>Ascomycota</taxon>
        <taxon>Saccharomycotina</taxon>
        <taxon>Lipomycetes</taxon>
        <taxon>Lipomycetales</taxon>
        <taxon>Lipomycetaceae</taxon>
        <taxon>Lipomyces</taxon>
    </lineage>
</organism>
<proteinExistence type="predicted"/>
<dbReference type="EMBL" id="JARPMG010000007">
    <property type="protein sequence ID" value="KAJ8099384.1"/>
    <property type="molecule type" value="Genomic_DNA"/>
</dbReference>
<evidence type="ECO:0000313" key="3">
    <source>
        <dbReference type="Proteomes" id="UP001217417"/>
    </source>
</evidence>
<feature type="region of interest" description="Disordered" evidence="1">
    <location>
        <begin position="200"/>
        <end position="219"/>
    </location>
</feature>
<reference evidence="2" key="1">
    <citation type="submission" date="2023-03" db="EMBL/GenBank/DDBJ databases">
        <title>Near-Complete genome sequence of Lipomyces tetrasporous NRRL Y-64009, an oleaginous yeast capable of growing on lignocellulosic hydrolysates.</title>
        <authorList>
            <consortium name="Lawrence Berkeley National Laboratory"/>
            <person name="Jagtap S.S."/>
            <person name="Liu J.-J."/>
            <person name="Walukiewicz H.E."/>
            <person name="Pangilinan J."/>
            <person name="Lipzen A."/>
            <person name="Ahrendt S."/>
            <person name="Koriabine M."/>
            <person name="Cobaugh K."/>
            <person name="Salamov A."/>
            <person name="Yoshinaga Y."/>
            <person name="Ng V."/>
            <person name="Daum C."/>
            <person name="Grigoriev I.V."/>
            <person name="Slininger P.J."/>
            <person name="Dien B.S."/>
            <person name="Jin Y.-S."/>
            <person name="Rao C.V."/>
        </authorList>
    </citation>
    <scope>NUCLEOTIDE SEQUENCE</scope>
    <source>
        <strain evidence="2">NRRL Y-64009</strain>
    </source>
</reference>
<sequence>MRESGGQPRTLTKPRDASPIGRQTTPQQLRTLRQLASPLRDFRPFFSSLLSRLDKPIQRPTPPTRSRRAASQLSRVHSFRVRPCRSFLRPCRAYSTSAPFSNPAQCCLPAASLLPRLPFPSLQQSPTSTTGTVARQSLFLRHWPNPVRAIANATPTSRAVPTTSSMTTSPTASVESISSVSYTSTDVQYVYVTVYPSWPANSSTSTSSPSSSSDEDVTSTTTVTAIQTSTTTSLVQTTLIITPPATTASTTTSTTSISTPTSTTISSPTSTSTSTWTSTPTTSSTEVDSTSTFFSTVTVFVTVTPVYSTVYTTTTCTPGTHTIGELTTAVTVEETIVVPCSTQTIITVPWPTSIDPAVATSYVTVSPTDDMPLMIVTATVDETVYTTVSCTPGTYTIDGIVTTVTETTAIVATTAPSPTAVLRRRDELKSPGVFGFVDLF</sequence>